<evidence type="ECO:0000256" key="1">
    <source>
        <dbReference type="ARBA" id="ARBA00004127"/>
    </source>
</evidence>
<dbReference type="InterPro" id="IPR003807">
    <property type="entry name" value="DUF202"/>
</dbReference>
<evidence type="ECO:0000259" key="7">
    <source>
        <dbReference type="Pfam" id="PF02656"/>
    </source>
</evidence>
<feature type="transmembrane region" description="Helical" evidence="6">
    <location>
        <begin position="59"/>
        <end position="76"/>
    </location>
</feature>
<dbReference type="EMBL" id="MCFK01002135">
    <property type="protein sequence ID" value="RKF64094.1"/>
    <property type="molecule type" value="Genomic_DNA"/>
</dbReference>
<dbReference type="OrthoDB" id="5525680at2759"/>
<dbReference type="Proteomes" id="UP000286134">
    <property type="component" value="Unassembled WGS sequence"/>
</dbReference>
<organism evidence="8 9">
    <name type="scientific">Erysiphe neolycopersici</name>
    <dbReference type="NCBI Taxonomy" id="212602"/>
    <lineage>
        <taxon>Eukaryota</taxon>
        <taxon>Fungi</taxon>
        <taxon>Dikarya</taxon>
        <taxon>Ascomycota</taxon>
        <taxon>Pezizomycotina</taxon>
        <taxon>Leotiomycetes</taxon>
        <taxon>Erysiphales</taxon>
        <taxon>Erysiphaceae</taxon>
        <taxon>Erysiphe</taxon>
    </lineage>
</organism>
<sequence length="153" mass="17316">MIQSTTEVDTQINQIPQRPNSASEAVLQPLFNNIIFDNNSSEARDHCANERTFLSYLRLGAYMSVTSIAIVFSFSFDNPHPHYKTLSTTKYLAIAFWCLSIICLGLGVWTYFKTLIKFSLQKPIVKSSWVTHLVCRTFPATKLVDGQGLLFQS</sequence>
<reference evidence="8 9" key="1">
    <citation type="journal article" date="2018" name="BMC Genomics">
        <title>Comparative genome analyses reveal sequence features reflecting distinct modes of host-adaptation between dicot and monocot powdery mildew.</title>
        <authorList>
            <person name="Wu Y."/>
            <person name="Ma X."/>
            <person name="Pan Z."/>
            <person name="Kale S.D."/>
            <person name="Song Y."/>
            <person name="King H."/>
            <person name="Zhang Q."/>
            <person name="Presley C."/>
            <person name="Deng X."/>
            <person name="Wei C.I."/>
            <person name="Xiao S."/>
        </authorList>
    </citation>
    <scope>NUCLEOTIDE SEQUENCE [LARGE SCALE GENOMIC DNA]</scope>
    <source>
        <strain evidence="8">UMSG2</strain>
    </source>
</reference>
<evidence type="ECO:0000256" key="2">
    <source>
        <dbReference type="ARBA" id="ARBA00022692"/>
    </source>
</evidence>
<dbReference type="PANTHER" id="PTHR34187:SF3">
    <property type="entry name" value="DUF DOMAIN PROTEIN (AFU_ORTHOLOGUE AFUA_6G11150)"/>
    <property type="match status" value="1"/>
</dbReference>
<protein>
    <recommendedName>
        <fullName evidence="7">DUF202 domain-containing protein</fullName>
    </recommendedName>
</protein>
<evidence type="ECO:0000313" key="9">
    <source>
        <dbReference type="Proteomes" id="UP000286134"/>
    </source>
</evidence>
<evidence type="ECO:0000313" key="8">
    <source>
        <dbReference type="EMBL" id="RKF64094.1"/>
    </source>
</evidence>
<dbReference type="AlphaFoldDB" id="A0A420I343"/>
<keyword evidence="2 6" id="KW-0812">Transmembrane</keyword>
<evidence type="ECO:0000256" key="5">
    <source>
        <dbReference type="SAM" id="MobiDB-lite"/>
    </source>
</evidence>
<dbReference type="InterPro" id="IPR052053">
    <property type="entry name" value="IM_YidH-like"/>
</dbReference>
<evidence type="ECO:0000256" key="6">
    <source>
        <dbReference type="SAM" id="Phobius"/>
    </source>
</evidence>
<feature type="transmembrane region" description="Helical" evidence="6">
    <location>
        <begin position="91"/>
        <end position="112"/>
    </location>
</feature>
<name>A0A420I343_9PEZI</name>
<keyword evidence="9" id="KW-1185">Reference proteome</keyword>
<feature type="domain" description="DUF202" evidence="7">
    <location>
        <begin position="44"/>
        <end position="114"/>
    </location>
</feature>
<evidence type="ECO:0000256" key="3">
    <source>
        <dbReference type="ARBA" id="ARBA00022989"/>
    </source>
</evidence>
<gene>
    <name evidence="8" type="ORF">OnM2_021087</name>
</gene>
<keyword evidence="3 6" id="KW-1133">Transmembrane helix</keyword>
<comment type="caution">
    <text evidence="8">The sequence shown here is derived from an EMBL/GenBank/DDBJ whole genome shotgun (WGS) entry which is preliminary data.</text>
</comment>
<accession>A0A420I343</accession>
<evidence type="ECO:0000256" key="4">
    <source>
        <dbReference type="ARBA" id="ARBA00023136"/>
    </source>
</evidence>
<dbReference type="GO" id="GO:0012505">
    <property type="term" value="C:endomembrane system"/>
    <property type="evidence" value="ECO:0007669"/>
    <property type="project" value="UniProtKB-SubCell"/>
</dbReference>
<proteinExistence type="predicted"/>
<dbReference type="PANTHER" id="PTHR34187">
    <property type="entry name" value="FGR18P"/>
    <property type="match status" value="1"/>
</dbReference>
<dbReference type="Pfam" id="PF02656">
    <property type="entry name" value="DUF202"/>
    <property type="match status" value="1"/>
</dbReference>
<feature type="region of interest" description="Disordered" evidence="5">
    <location>
        <begin position="1"/>
        <end position="20"/>
    </location>
</feature>
<comment type="subcellular location">
    <subcellularLocation>
        <location evidence="1">Endomembrane system</location>
        <topology evidence="1">Multi-pass membrane protein</topology>
    </subcellularLocation>
</comment>
<keyword evidence="4 6" id="KW-0472">Membrane</keyword>